<feature type="compositionally biased region" description="Acidic residues" evidence="1">
    <location>
        <begin position="73"/>
        <end position="88"/>
    </location>
</feature>
<dbReference type="EMBL" id="WHUW01000284">
    <property type="protein sequence ID" value="KAF8415906.1"/>
    <property type="molecule type" value="Genomic_DNA"/>
</dbReference>
<evidence type="ECO:0000313" key="3">
    <source>
        <dbReference type="Proteomes" id="UP001194468"/>
    </source>
</evidence>
<reference evidence="2" key="1">
    <citation type="submission" date="2019-10" db="EMBL/GenBank/DDBJ databases">
        <authorList>
            <consortium name="DOE Joint Genome Institute"/>
            <person name="Kuo A."/>
            <person name="Miyauchi S."/>
            <person name="Kiss E."/>
            <person name="Drula E."/>
            <person name="Kohler A."/>
            <person name="Sanchez-Garcia M."/>
            <person name="Andreopoulos B."/>
            <person name="Barry K.W."/>
            <person name="Bonito G."/>
            <person name="Buee M."/>
            <person name="Carver A."/>
            <person name="Chen C."/>
            <person name="Cichocki N."/>
            <person name="Clum A."/>
            <person name="Culley D."/>
            <person name="Crous P.W."/>
            <person name="Fauchery L."/>
            <person name="Girlanda M."/>
            <person name="Hayes R."/>
            <person name="Keri Z."/>
            <person name="LaButti K."/>
            <person name="Lipzen A."/>
            <person name="Lombard V."/>
            <person name="Magnuson J."/>
            <person name="Maillard F."/>
            <person name="Morin E."/>
            <person name="Murat C."/>
            <person name="Nolan M."/>
            <person name="Ohm R."/>
            <person name="Pangilinan J."/>
            <person name="Pereira M."/>
            <person name="Perotto S."/>
            <person name="Peter M."/>
            <person name="Riley R."/>
            <person name="Sitrit Y."/>
            <person name="Stielow B."/>
            <person name="Szollosi G."/>
            <person name="Zifcakova L."/>
            <person name="Stursova M."/>
            <person name="Spatafora J.W."/>
            <person name="Tedersoo L."/>
            <person name="Vaario L.-M."/>
            <person name="Yamada A."/>
            <person name="Yan M."/>
            <person name="Wang P."/>
            <person name="Xu J."/>
            <person name="Bruns T."/>
            <person name="Baldrian P."/>
            <person name="Vilgalys R."/>
            <person name="Henrissat B."/>
            <person name="Grigoriev I.V."/>
            <person name="Hibbett D."/>
            <person name="Nagy L.G."/>
            <person name="Martin F.M."/>
        </authorList>
    </citation>
    <scope>NUCLEOTIDE SEQUENCE</scope>
    <source>
        <strain evidence="2">BED1</strain>
    </source>
</reference>
<feature type="region of interest" description="Disordered" evidence="1">
    <location>
        <begin position="35"/>
        <end position="97"/>
    </location>
</feature>
<gene>
    <name evidence="2" type="ORF">L210DRAFT_3310643</name>
</gene>
<organism evidence="2 3">
    <name type="scientific">Boletus edulis BED1</name>
    <dbReference type="NCBI Taxonomy" id="1328754"/>
    <lineage>
        <taxon>Eukaryota</taxon>
        <taxon>Fungi</taxon>
        <taxon>Dikarya</taxon>
        <taxon>Basidiomycota</taxon>
        <taxon>Agaricomycotina</taxon>
        <taxon>Agaricomycetes</taxon>
        <taxon>Agaricomycetidae</taxon>
        <taxon>Boletales</taxon>
        <taxon>Boletineae</taxon>
        <taxon>Boletaceae</taxon>
        <taxon>Boletoideae</taxon>
        <taxon>Boletus</taxon>
    </lineage>
</organism>
<feature type="non-terminal residue" evidence="2">
    <location>
        <position position="1"/>
    </location>
</feature>
<sequence length="375" mass="41953">LSTLWQRFGRAARSKELSGTAILFAEKIHFDDEQAAKTARKEKPKWSKLTGAGDPREVQATSGITRISHDGANVDDDSERDGTDQEDTVEPRPSGSEWIGAMEEALRSKKQAERVEKQRRKDLDVGMDYLINAATRTGLQCRRKVFDVYFDSTASGESFCDYACDTSNPDGCSRCQVPSPTICCDLHNPSEFLRFTYDLPKLPSLPQRSRIPKYSKDPSDMALHNALDTWRETKTAAMYGWSNLRDHGPSLVMTNTTLEQLIDCMHHHKINTIQDLKHETTWADSDAEQYGPEILELIKKHGPPLPSLFSFAPCQPLSLGDTNMATSSTCPTTSRTSQTINHAPKRKNKCSTCGREGHNAHNTICPNHPSRLTQD</sequence>
<protein>
    <submittedName>
        <fullName evidence="2">Uncharacterized protein</fullName>
    </submittedName>
</protein>
<feature type="non-terminal residue" evidence="2">
    <location>
        <position position="375"/>
    </location>
</feature>
<reference evidence="2" key="2">
    <citation type="journal article" date="2020" name="Nat. Commun.">
        <title>Large-scale genome sequencing of mycorrhizal fungi provides insights into the early evolution of symbiotic traits.</title>
        <authorList>
            <person name="Miyauchi S."/>
            <person name="Kiss E."/>
            <person name="Kuo A."/>
            <person name="Drula E."/>
            <person name="Kohler A."/>
            <person name="Sanchez-Garcia M."/>
            <person name="Morin E."/>
            <person name="Andreopoulos B."/>
            <person name="Barry K.W."/>
            <person name="Bonito G."/>
            <person name="Buee M."/>
            <person name="Carver A."/>
            <person name="Chen C."/>
            <person name="Cichocki N."/>
            <person name="Clum A."/>
            <person name="Culley D."/>
            <person name="Crous P.W."/>
            <person name="Fauchery L."/>
            <person name="Girlanda M."/>
            <person name="Hayes R.D."/>
            <person name="Keri Z."/>
            <person name="LaButti K."/>
            <person name="Lipzen A."/>
            <person name="Lombard V."/>
            <person name="Magnuson J."/>
            <person name="Maillard F."/>
            <person name="Murat C."/>
            <person name="Nolan M."/>
            <person name="Ohm R.A."/>
            <person name="Pangilinan J."/>
            <person name="Pereira M.F."/>
            <person name="Perotto S."/>
            <person name="Peter M."/>
            <person name="Pfister S."/>
            <person name="Riley R."/>
            <person name="Sitrit Y."/>
            <person name="Stielow J.B."/>
            <person name="Szollosi G."/>
            <person name="Zifcakova L."/>
            <person name="Stursova M."/>
            <person name="Spatafora J.W."/>
            <person name="Tedersoo L."/>
            <person name="Vaario L.M."/>
            <person name="Yamada A."/>
            <person name="Yan M."/>
            <person name="Wang P."/>
            <person name="Xu J."/>
            <person name="Bruns T."/>
            <person name="Baldrian P."/>
            <person name="Vilgalys R."/>
            <person name="Dunand C."/>
            <person name="Henrissat B."/>
            <person name="Grigoriev I.V."/>
            <person name="Hibbett D."/>
            <person name="Nagy L.G."/>
            <person name="Martin F.M."/>
        </authorList>
    </citation>
    <scope>NUCLEOTIDE SEQUENCE</scope>
    <source>
        <strain evidence="2">BED1</strain>
    </source>
</reference>
<comment type="caution">
    <text evidence="2">The sequence shown here is derived from an EMBL/GenBank/DDBJ whole genome shotgun (WGS) entry which is preliminary data.</text>
</comment>
<feature type="compositionally biased region" description="Basic and acidic residues" evidence="1">
    <location>
        <begin position="35"/>
        <end position="45"/>
    </location>
</feature>
<dbReference type="AlphaFoldDB" id="A0AAD4BB06"/>
<dbReference type="Proteomes" id="UP001194468">
    <property type="component" value="Unassembled WGS sequence"/>
</dbReference>
<evidence type="ECO:0000313" key="2">
    <source>
        <dbReference type="EMBL" id="KAF8415906.1"/>
    </source>
</evidence>
<proteinExistence type="predicted"/>
<evidence type="ECO:0000256" key="1">
    <source>
        <dbReference type="SAM" id="MobiDB-lite"/>
    </source>
</evidence>
<dbReference type="InterPro" id="IPR044876">
    <property type="entry name" value="HRDC_dom_sf"/>
</dbReference>
<keyword evidence="3" id="KW-1185">Reference proteome</keyword>
<accession>A0AAD4BB06</accession>
<dbReference type="Gene3D" id="1.10.150.80">
    <property type="entry name" value="HRDC domain"/>
    <property type="match status" value="1"/>
</dbReference>
<name>A0AAD4BB06_BOLED</name>